<dbReference type="GO" id="GO:0006364">
    <property type="term" value="P:rRNA processing"/>
    <property type="evidence" value="ECO:0000318"/>
    <property type="project" value="GO_Central"/>
</dbReference>
<comment type="subunit">
    <text evidence="9">Component of a heterotrimeric complex containing IMP3, IMP4 and MPP10.</text>
</comment>
<dbReference type="GO" id="GO:0042274">
    <property type="term" value="P:ribosomal small subunit biogenesis"/>
    <property type="evidence" value="ECO:0000318"/>
    <property type="project" value="GO_Central"/>
</dbReference>
<dbReference type="AlphaFoldDB" id="B6K2A4"/>
<feature type="domain" description="Small ribosomal subunit protein uS4 N-terminal" evidence="14">
    <location>
        <begin position="3"/>
        <end position="108"/>
    </location>
</feature>
<name>B6K2A4_SCHJY</name>
<evidence type="ECO:0000256" key="9">
    <source>
        <dbReference type="ARBA" id="ARBA00063402"/>
    </source>
</evidence>
<keyword evidence="4" id="KW-0699">rRNA-binding</keyword>
<dbReference type="JaponicusDB" id="SJAG_02372">
    <property type="gene designation" value="imp3"/>
</dbReference>
<proteinExistence type="inferred from homology"/>
<evidence type="ECO:0000313" key="17">
    <source>
        <dbReference type="Proteomes" id="UP000001744"/>
    </source>
</evidence>
<keyword evidence="5 12" id="KW-0694">RNA-binding</keyword>
<evidence type="ECO:0000256" key="1">
    <source>
        <dbReference type="ARBA" id="ARBA00004604"/>
    </source>
</evidence>
<dbReference type="PROSITE" id="PS50889">
    <property type="entry name" value="S4"/>
    <property type="match status" value="1"/>
</dbReference>
<feature type="domain" description="RNA-binding S4" evidence="13">
    <location>
        <begin position="109"/>
        <end position="175"/>
    </location>
</feature>
<dbReference type="Proteomes" id="UP000001744">
    <property type="component" value="Unassembled WGS sequence"/>
</dbReference>
<evidence type="ECO:0000256" key="5">
    <source>
        <dbReference type="ARBA" id="ARBA00022884"/>
    </source>
</evidence>
<dbReference type="OMA" id="FRIKHEQ"/>
<organism evidence="15 17">
    <name type="scientific">Schizosaccharomyces japonicus (strain yFS275 / FY16936)</name>
    <name type="common">Fission yeast</name>
    <dbReference type="NCBI Taxonomy" id="402676"/>
    <lineage>
        <taxon>Eukaryota</taxon>
        <taxon>Fungi</taxon>
        <taxon>Dikarya</taxon>
        <taxon>Ascomycota</taxon>
        <taxon>Taphrinomycotina</taxon>
        <taxon>Schizosaccharomycetes</taxon>
        <taxon>Schizosaccharomycetales</taxon>
        <taxon>Schizosaccharomycetaceae</taxon>
        <taxon>Schizosaccharomyces</taxon>
    </lineage>
</organism>
<dbReference type="HOGENOM" id="CLU_097281_0_0_1"/>
<dbReference type="STRING" id="402676.B6K2A4"/>
<accession>B6K2A4</accession>
<evidence type="ECO:0000256" key="2">
    <source>
        <dbReference type="ARBA" id="ARBA00007465"/>
    </source>
</evidence>
<keyword evidence="7" id="KW-0687">Ribonucleoprotein</keyword>
<evidence type="ECO:0000256" key="4">
    <source>
        <dbReference type="ARBA" id="ARBA00022730"/>
    </source>
</evidence>
<keyword evidence="17" id="KW-1185">Reference proteome</keyword>
<dbReference type="SMART" id="SM00363">
    <property type="entry name" value="S4"/>
    <property type="match status" value="1"/>
</dbReference>
<evidence type="ECO:0000259" key="13">
    <source>
        <dbReference type="SMART" id="SM00363"/>
    </source>
</evidence>
<dbReference type="CDD" id="cd00165">
    <property type="entry name" value="S4"/>
    <property type="match status" value="1"/>
</dbReference>
<keyword evidence="6" id="KW-0539">Nucleus</keyword>
<dbReference type="GO" id="GO:0034457">
    <property type="term" value="C:Mpp10 complex"/>
    <property type="evidence" value="ECO:0000318"/>
    <property type="project" value="GO_Central"/>
</dbReference>
<evidence type="ECO:0000256" key="11">
    <source>
        <dbReference type="ARBA" id="ARBA00072223"/>
    </source>
</evidence>
<dbReference type="InterPro" id="IPR022801">
    <property type="entry name" value="Ribosomal_uS4"/>
</dbReference>
<evidence type="ECO:0000259" key="14">
    <source>
        <dbReference type="SMART" id="SM01390"/>
    </source>
</evidence>
<evidence type="ECO:0000313" key="15">
    <source>
        <dbReference type="EMBL" id="EEB07285.1"/>
    </source>
</evidence>
<dbReference type="SUPFAM" id="SSF55174">
    <property type="entry name" value="Alpha-L RNA-binding motif"/>
    <property type="match status" value="1"/>
</dbReference>
<evidence type="ECO:0000256" key="7">
    <source>
        <dbReference type="ARBA" id="ARBA00023274"/>
    </source>
</evidence>
<dbReference type="GO" id="GO:0140691">
    <property type="term" value="F:RNA folding chaperone"/>
    <property type="evidence" value="ECO:0007669"/>
    <property type="project" value="EnsemblFungi"/>
</dbReference>
<dbReference type="GO" id="GO:0030515">
    <property type="term" value="F:snoRNA binding"/>
    <property type="evidence" value="ECO:0000318"/>
    <property type="project" value="GO_Central"/>
</dbReference>
<sequence length="183" mass="21610">MRELKHHERKLLKKVDFLNYKHDDGNHRDLMVMRRYHISKREEYQKYNIVCGKLRQLAHKLSLLNPQDPFRLKYEELILEKLFDMGILASKSKMSDVENKANVSAICRRRLPVVMCKLRMAQNVSGATKLVEQGHVRVGPHVVTDPAYLVTRNLEDFITWTDDSKIKRTIAKYNDKLDDYDLL</sequence>
<evidence type="ECO:0000256" key="3">
    <source>
        <dbReference type="ARBA" id="ARBA00022517"/>
    </source>
</evidence>
<protein>
    <recommendedName>
        <fullName evidence="10">U3 small nucleolar ribonucleoprotein protein IMP3</fullName>
    </recommendedName>
    <alternativeName>
        <fullName evidence="11">U3 small nucleolar ribonucleoprotein protein imp3</fullName>
    </alternativeName>
</protein>
<dbReference type="OrthoDB" id="10248812at2759"/>
<comment type="similarity">
    <text evidence="2">Belongs to the universal ribosomal protein uS4 family.</text>
</comment>
<comment type="subcellular location">
    <subcellularLocation>
        <location evidence="1">Nucleus</location>
        <location evidence="1">Nucleolus</location>
    </subcellularLocation>
</comment>
<keyword evidence="3" id="KW-0690">Ribosome biogenesis</keyword>
<evidence type="ECO:0000256" key="6">
    <source>
        <dbReference type="ARBA" id="ARBA00023242"/>
    </source>
</evidence>
<evidence type="ECO:0000313" key="16">
    <source>
        <dbReference type="JaponicusDB" id="SJAG_02372"/>
    </source>
</evidence>
<dbReference type="PANTHER" id="PTHR11831">
    <property type="entry name" value="30S 40S RIBOSOMAL PROTEIN"/>
    <property type="match status" value="1"/>
</dbReference>
<dbReference type="GO" id="GO:0032040">
    <property type="term" value="C:small-subunit processome"/>
    <property type="evidence" value="ECO:0000318"/>
    <property type="project" value="GO_Central"/>
</dbReference>
<dbReference type="InterPro" id="IPR036986">
    <property type="entry name" value="S4_RNA-bd_sf"/>
</dbReference>
<dbReference type="RefSeq" id="XP_002173578.1">
    <property type="nucleotide sequence ID" value="XM_002173542.2"/>
</dbReference>
<dbReference type="EMBL" id="KE651166">
    <property type="protein sequence ID" value="EEB07285.1"/>
    <property type="molecule type" value="Genomic_DNA"/>
</dbReference>
<dbReference type="InterPro" id="IPR001912">
    <property type="entry name" value="Ribosomal_uS4_N"/>
</dbReference>
<reference evidence="15 17" key="1">
    <citation type="journal article" date="2011" name="Science">
        <title>Comparative functional genomics of the fission yeasts.</title>
        <authorList>
            <person name="Rhind N."/>
            <person name="Chen Z."/>
            <person name="Yassour M."/>
            <person name="Thompson D.A."/>
            <person name="Haas B.J."/>
            <person name="Habib N."/>
            <person name="Wapinski I."/>
            <person name="Roy S."/>
            <person name="Lin M.F."/>
            <person name="Heiman D.I."/>
            <person name="Young S.K."/>
            <person name="Furuya K."/>
            <person name="Guo Y."/>
            <person name="Pidoux A."/>
            <person name="Chen H.M."/>
            <person name="Robbertse B."/>
            <person name="Goldberg J.M."/>
            <person name="Aoki K."/>
            <person name="Bayne E.H."/>
            <person name="Berlin A.M."/>
            <person name="Desjardins C.A."/>
            <person name="Dobbs E."/>
            <person name="Dukaj L."/>
            <person name="Fan L."/>
            <person name="FitzGerald M.G."/>
            <person name="French C."/>
            <person name="Gujja S."/>
            <person name="Hansen K."/>
            <person name="Keifenheim D."/>
            <person name="Levin J.Z."/>
            <person name="Mosher R.A."/>
            <person name="Mueller C.A."/>
            <person name="Pfiffner J."/>
            <person name="Priest M."/>
            <person name="Russ C."/>
            <person name="Smialowska A."/>
            <person name="Swoboda P."/>
            <person name="Sykes S.M."/>
            <person name="Vaughn M."/>
            <person name="Vengrova S."/>
            <person name="Yoder R."/>
            <person name="Zeng Q."/>
            <person name="Allshire R."/>
            <person name="Baulcombe D."/>
            <person name="Birren B.W."/>
            <person name="Brown W."/>
            <person name="Ekwall K."/>
            <person name="Kellis M."/>
            <person name="Leatherwood J."/>
            <person name="Levin H."/>
            <person name="Margalit H."/>
            <person name="Martienssen R."/>
            <person name="Nieduszynski C.A."/>
            <person name="Spatafora J.W."/>
            <person name="Friedman N."/>
            <person name="Dalgaard J.Z."/>
            <person name="Baumann P."/>
            <person name="Niki H."/>
            <person name="Regev A."/>
            <person name="Nusbaum C."/>
        </authorList>
    </citation>
    <scope>NUCLEOTIDE SEQUENCE [LARGE SCALE GENOMIC DNA]</scope>
    <source>
        <strain evidence="17">yFS275 / FY16936</strain>
    </source>
</reference>
<evidence type="ECO:0000256" key="8">
    <source>
        <dbReference type="ARBA" id="ARBA00057162"/>
    </source>
</evidence>
<evidence type="ECO:0000256" key="10">
    <source>
        <dbReference type="ARBA" id="ARBA00069727"/>
    </source>
</evidence>
<dbReference type="SMART" id="SM01390">
    <property type="entry name" value="Ribosomal_S4"/>
    <property type="match status" value="1"/>
</dbReference>
<dbReference type="GO" id="GO:0019843">
    <property type="term" value="F:rRNA binding"/>
    <property type="evidence" value="ECO:0007669"/>
    <property type="project" value="UniProtKB-KW"/>
</dbReference>
<dbReference type="Pfam" id="PF00163">
    <property type="entry name" value="Ribosomal_S4"/>
    <property type="match status" value="1"/>
</dbReference>
<dbReference type="GeneID" id="7050017"/>
<dbReference type="VEuPathDB" id="FungiDB:SJAG_02372"/>
<dbReference type="Pfam" id="PF01479">
    <property type="entry name" value="S4"/>
    <property type="match status" value="1"/>
</dbReference>
<dbReference type="Gene3D" id="3.10.290.10">
    <property type="entry name" value="RNA-binding S4 domain"/>
    <property type="match status" value="1"/>
</dbReference>
<gene>
    <name evidence="16" type="primary">imp3</name>
    <name evidence="15" type="ORF">SJAG_02372</name>
</gene>
<dbReference type="FunFam" id="3.10.290.10:FF:000006">
    <property type="entry name" value="U3 small nucleolar ribonucleoprotein IMP3"/>
    <property type="match status" value="1"/>
</dbReference>
<dbReference type="InterPro" id="IPR002942">
    <property type="entry name" value="S4_RNA-bd"/>
</dbReference>
<dbReference type="eggNOG" id="KOG4655">
    <property type="taxonomic scope" value="Eukaryota"/>
</dbReference>
<comment type="function">
    <text evidence="8">Component of the U3 small nucleolar ribonucleoprotein. Required for the early cleavages at sites A0, A1 and A2 during 18S ribosomal pre-RNA processing.</text>
</comment>
<dbReference type="PANTHER" id="PTHR11831:SF1">
    <property type="entry name" value="U3 SMALL NUCLEOLAR RIBONUCLEOPROTEIN PROTEIN IMP3"/>
    <property type="match status" value="1"/>
</dbReference>
<evidence type="ECO:0000256" key="12">
    <source>
        <dbReference type="PROSITE-ProRule" id="PRU00182"/>
    </source>
</evidence>